<evidence type="ECO:0000313" key="2">
    <source>
        <dbReference type="EMBL" id="MBY20423.1"/>
    </source>
</evidence>
<dbReference type="EMBL" id="GGMR01007804">
    <property type="protein sequence ID" value="MBY20423.1"/>
    <property type="molecule type" value="Transcribed_RNA"/>
</dbReference>
<feature type="transmembrane region" description="Helical" evidence="1">
    <location>
        <begin position="48"/>
        <end position="70"/>
    </location>
</feature>
<proteinExistence type="predicted"/>
<keyword evidence="1" id="KW-1133">Transmembrane helix</keyword>
<gene>
    <name evidence="2" type="ORF">g.23627</name>
</gene>
<feature type="transmembrane region" description="Helical" evidence="1">
    <location>
        <begin position="113"/>
        <end position="134"/>
    </location>
</feature>
<keyword evidence="1" id="KW-0812">Transmembrane</keyword>
<evidence type="ECO:0000256" key="1">
    <source>
        <dbReference type="SAM" id="Phobius"/>
    </source>
</evidence>
<protein>
    <recommendedName>
        <fullName evidence="3">Transmembrane protein</fullName>
    </recommendedName>
</protein>
<keyword evidence="1" id="KW-0472">Membrane</keyword>
<reference evidence="2" key="1">
    <citation type="submission" date="2018-04" db="EMBL/GenBank/DDBJ databases">
        <title>Transcriptome of Schizaphis graminum biotype I.</title>
        <authorList>
            <person name="Scully E.D."/>
            <person name="Geib S.M."/>
            <person name="Palmer N.A."/>
            <person name="Koch K."/>
            <person name="Bradshaw J."/>
            <person name="Heng-Moss T."/>
            <person name="Sarath G."/>
        </authorList>
    </citation>
    <scope>NUCLEOTIDE SEQUENCE</scope>
</reference>
<dbReference type="AlphaFoldDB" id="A0A2S2NT87"/>
<sequence>MRVCVRAVIPFRFFAVRGGGAEKKLEKQNTVVKPQHDFPDGKSKRYSFFVPSTTILLLLLLLLLLLHTYYTTTDGPLFFARQRGGHLFGTTPSLGVCKVHPPSDTGDWRHPSIVYIIIVSIVLRYVLPVVSCGGRRRKHYLNTKKIKSSKSSEKNSLSV</sequence>
<name>A0A2S2NT87_SCHGA</name>
<organism evidence="2">
    <name type="scientific">Schizaphis graminum</name>
    <name type="common">Green bug aphid</name>
    <dbReference type="NCBI Taxonomy" id="13262"/>
    <lineage>
        <taxon>Eukaryota</taxon>
        <taxon>Metazoa</taxon>
        <taxon>Ecdysozoa</taxon>
        <taxon>Arthropoda</taxon>
        <taxon>Hexapoda</taxon>
        <taxon>Insecta</taxon>
        <taxon>Pterygota</taxon>
        <taxon>Neoptera</taxon>
        <taxon>Paraneoptera</taxon>
        <taxon>Hemiptera</taxon>
        <taxon>Sternorrhyncha</taxon>
        <taxon>Aphidomorpha</taxon>
        <taxon>Aphidoidea</taxon>
        <taxon>Aphididae</taxon>
        <taxon>Aphidini</taxon>
        <taxon>Schizaphis</taxon>
    </lineage>
</organism>
<accession>A0A2S2NT87</accession>
<evidence type="ECO:0008006" key="3">
    <source>
        <dbReference type="Google" id="ProtNLM"/>
    </source>
</evidence>